<proteinExistence type="predicted"/>
<keyword evidence="4" id="KW-0833">Ubl conjugation pathway</keyword>
<dbReference type="PROSITE" id="PS50802">
    <property type="entry name" value="OTU"/>
    <property type="match status" value="1"/>
</dbReference>
<sequence>MNETIDANETKREELLERHRLEKKQLNEPVDRLTDQLSAVKVDTIASDLSQDTEVIANGIKYNETKISKAQKRRDAKALKEKQRQQQIIDDTIDDSENERLIEAEKLKNILVSRGLVMHDIASDGDCMYRSIVHQLSLQNITTDVSELRQKTCDYMMDNKIDFIPFLTSNTTGDMMSDSEYENYCNDIATTKSWGGQLELRAICHIFRVAIEVIQSVGNSVLIGHNDSNTDRPLILCYLRYAYSLGEHYNSVRNK</sequence>
<organism evidence="9">
    <name type="scientific">Medioppia subpectinata</name>
    <dbReference type="NCBI Taxonomy" id="1979941"/>
    <lineage>
        <taxon>Eukaryota</taxon>
        <taxon>Metazoa</taxon>
        <taxon>Ecdysozoa</taxon>
        <taxon>Arthropoda</taxon>
        <taxon>Chelicerata</taxon>
        <taxon>Arachnida</taxon>
        <taxon>Acari</taxon>
        <taxon>Acariformes</taxon>
        <taxon>Sarcoptiformes</taxon>
        <taxon>Oribatida</taxon>
        <taxon>Brachypylina</taxon>
        <taxon>Oppioidea</taxon>
        <taxon>Oppiidae</taxon>
        <taxon>Medioppia</taxon>
    </lineage>
</organism>
<evidence type="ECO:0000256" key="5">
    <source>
        <dbReference type="ARBA" id="ARBA00022801"/>
    </source>
</evidence>
<evidence type="ECO:0000256" key="6">
    <source>
        <dbReference type="ARBA" id="ARBA00022807"/>
    </source>
</evidence>
<dbReference type="EMBL" id="CAJPIZ010000552">
    <property type="protein sequence ID" value="CAG2101721.1"/>
    <property type="molecule type" value="Genomic_DNA"/>
</dbReference>
<feature type="coiled-coil region" evidence="7">
    <location>
        <begin position="62"/>
        <end position="99"/>
    </location>
</feature>
<protein>
    <recommendedName>
        <fullName evidence="2">ubiquitinyl hydrolase 1</fullName>
        <ecNumber evidence="2">3.4.19.12</ecNumber>
    </recommendedName>
</protein>
<keyword evidence="10" id="KW-1185">Reference proteome</keyword>
<dbReference type="GO" id="GO:0004843">
    <property type="term" value="F:cysteine-type deubiquitinase activity"/>
    <property type="evidence" value="ECO:0007669"/>
    <property type="project" value="UniProtKB-EC"/>
</dbReference>
<keyword evidence="7" id="KW-0175">Coiled coil</keyword>
<evidence type="ECO:0000313" key="10">
    <source>
        <dbReference type="Proteomes" id="UP000759131"/>
    </source>
</evidence>
<dbReference type="FunFam" id="3.90.70.80:FF:000003">
    <property type="entry name" value="OTU domain-containing protein 6B"/>
    <property type="match status" value="1"/>
</dbReference>
<accession>A0A7R9PUY3</accession>
<evidence type="ECO:0000256" key="7">
    <source>
        <dbReference type="SAM" id="Coils"/>
    </source>
</evidence>
<dbReference type="Gene3D" id="3.90.70.80">
    <property type="match status" value="1"/>
</dbReference>
<evidence type="ECO:0000256" key="4">
    <source>
        <dbReference type="ARBA" id="ARBA00022786"/>
    </source>
</evidence>
<evidence type="ECO:0000259" key="8">
    <source>
        <dbReference type="PROSITE" id="PS50802"/>
    </source>
</evidence>
<gene>
    <name evidence="9" type="ORF">OSB1V03_LOCUS1763</name>
</gene>
<dbReference type="InterPro" id="IPR049772">
    <property type="entry name" value="OTU_OTUD6"/>
</dbReference>
<keyword evidence="6" id="KW-0788">Thiol protease</keyword>
<feature type="domain" description="OTU" evidence="8">
    <location>
        <begin position="116"/>
        <end position="255"/>
    </location>
</feature>
<dbReference type="GO" id="GO:0006508">
    <property type="term" value="P:proteolysis"/>
    <property type="evidence" value="ECO:0007669"/>
    <property type="project" value="UniProtKB-KW"/>
</dbReference>
<dbReference type="PANTHER" id="PTHR12419">
    <property type="entry name" value="OTU DOMAIN CONTAINING PROTEIN"/>
    <property type="match status" value="1"/>
</dbReference>
<dbReference type="Proteomes" id="UP000759131">
    <property type="component" value="Unassembled WGS sequence"/>
</dbReference>
<name>A0A7R9PUY3_9ACAR</name>
<dbReference type="InterPro" id="IPR003323">
    <property type="entry name" value="OTU_dom"/>
</dbReference>
<dbReference type="PANTHER" id="PTHR12419:SF10">
    <property type="entry name" value="DEUBIQUITINASE OTUD6B"/>
    <property type="match status" value="1"/>
</dbReference>
<keyword evidence="5" id="KW-0378">Hydrolase</keyword>
<evidence type="ECO:0000256" key="1">
    <source>
        <dbReference type="ARBA" id="ARBA00000707"/>
    </source>
</evidence>
<dbReference type="OrthoDB" id="415023at2759"/>
<dbReference type="EC" id="3.4.19.12" evidence="2"/>
<dbReference type="CDD" id="cd22761">
    <property type="entry name" value="OTU_OTUD6"/>
    <property type="match status" value="1"/>
</dbReference>
<dbReference type="AlphaFoldDB" id="A0A7R9PUY3"/>
<reference evidence="9" key="1">
    <citation type="submission" date="2020-11" db="EMBL/GenBank/DDBJ databases">
        <authorList>
            <person name="Tran Van P."/>
        </authorList>
    </citation>
    <scope>NUCLEOTIDE SEQUENCE</scope>
</reference>
<evidence type="ECO:0000313" key="9">
    <source>
        <dbReference type="EMBL" id="CAD7621291.1"/>
    </source>
</evidence>
<dbReference type="SUPFAM" id="SSF54001">
    <property type="entry name" value="Cysteine proteinases"/>
    <property type="match status" value="1"/>
</dbReference>
<dbReference type="InterPro" id="IPR050704">
    <property type="entry name" value="Peptidase_C85-like"/>
</dbReference>
<dbReference type="GO" id="GO:0016579">
    <property type="term" value="P:protein deubiquitination"/>
    <property type="evidence" value="ECO:0007669"/>
    <property type="project" value="TreeGrafter"/>
</dbReference>
<evidence type="ECO:0000256" key="3">
    <source>
        <dbReference type="ARBA" id="ARBA00022670"/>
    </source>
</evidence>
<comment type="catalytic activity">
    <reaction evidence="1">
        <text>Thiol-dependent hydrolysis of ester, thioester, amide, peptide and isopeptide bonds formed by the C-terminal Gly of ubiquitin (a 76-residue protein attached to proteins as an intracellular targeting signal).</text>
        <dbReference type="EC" id="3.4.19.12"/>
    </reaction>
</comment>
<keyword evidence="3" id="KW-0645">Protease</keyword>
<dbReference type="Pfam" id="PF02338">
    <property type="entry name" value="OTU"/>
    <property type="match status" value="1"/>
</dbReference>
<evidence type="ECO:0000256" key="2">
    <source>
        <dbReference type="ARBA" id="ARBA00012759"/>
    </source>
</evidence>
<dbReference type="EMBL" id="OC855127">
    <property type="protein sequence ID" value="CAD7621291.1"/>
    <property type="molecule type" value="Genomic_DNA"/>
</dbReference>
<dbReference type="InterPro" id="IPR038765">
    <property type="entry name" value="Papain-like_cys_pep_sf"/>
</dbReference>